<dbReference type="InterPro" id="IPR052298">
    <property type="entry name" value="ZMYND10"/>
</dbReference>
<evidence type="ECO:0000256" key="3">
    <source>
        <dbReference type="ARBA" id="ARBA00022833"/>
    </source>
</evidence>
<dbReference type="PANTHER" id="PTHR13244:SF7">
    <property type="entry name" value="ZINC FINGER MYND DOMAIN-CONTAINING PROTEIN 10"/>
    <property type="match status" value="1"/>
</dbReference>
<reference evidence="6" key="1">
    <citation type="submission" date="2020-05" db="EMBL/GenBank/DDBJ databases">
        <title>Phylogenomic resolution of chytrid fungi.</title>
        <authorList>
            <person name="Stajich J.E."/>
            <person name="Amses K."/>
            <person name="Simmons R."/>
            <person name="Seto K."/>
            <person name="Myers J."/>
            <person name="Bonds A."/>
            <person name="Quandt C.A."/>
            <person name="Barry K."/>
            <person name="Liu P."/>
            <person name="Grigoriev I."/>
            <person name="Longcore J.E."/>
            <person name="James T.Y."/>
        </authorList>
    </citation>
    <scope>NUCLEOTIDE SEQUENCE</scope>
    <source>
        <strain evidence="6">JEL0318</strain>
    </source>
</reference>
<comment type="caution">
    <text evidence="6">The sequence shown here is derived from an EMBL/GenBank/DDBJ whole genome shotgun (WGS) entry which is preliminary data.</text>
</comment>
<dbReference type="InterPro" id="IPR002893">
    <property type="entry name" value="Znf_MYND"/>
</dbReference>
<evidence type="ECO:0000313" key="6">
    <source>
        <dbReference type="EMBL" id="KAJ3055577.1"/>
    </source>
</evidence>
<keyword evidence="7" id="KW-1185">Reference proteome</keyword>
<evidence type="ECO:0000256" key="4">
    <source>
        <dbReference type="PROSITE-ProRule" id="PRU00134"/>
    </source>
</evidence>
<keyword evidence="1" id="KW-0479">Metal-binding</keyword>
<dbReference type="AlphaFoldDB" id="A0AAD5SHL2"/>
<dbReference type="PROSITE" id="PS01360">
    <property type="entry name" value="ZF_MYND_1"/>
    <property type="match status" value="1"/>
</dbReference>
<dbReference type="GO" id="GO:0008270">
    <property type="term" value="F:zinc ion binding"/>
    <property type="evidence" value="ECO:0007669"/>
    <property type="project" value="UniProtKB-KW"/>
</dbReference>
<protein>
    <submittedName>
        <fullName evidence="6">Zinc finger MYND domain-containing protein 10</fullName>
    </submittedName>
</protein>
<keyword evidence="3" id="KW-0862">Zinc</keyword>
<gene>
    <name evidence="6" type="primary">ZMYND10</name>
    <name evidence="6" type="ORF">HK097_010098</name>
</gene>
<feature type="domain" description="MYND-type" evidence="5">
    <location>
        <begin position="362"/>
        <end position="398"/>
    </location>
</feature>
<dbReference type="EMBL" id="JADGJD010000072">
    <property type="protein sequence ID" value="KAJ3055577.1"/>
    <property type="molecule type" value="Genomic_DNA"/>
</dbReference>
<accession>A0AAD5SHL2</accession>
<dbReference type="PROSITE" id="PS50865">
    <property type="entry name" value="ZF_MYND_2"/>
    <property type="match status" value="1"/>
</dbReference>
<dbReference type="PANTHER" id="PTHR13244">
    <property type="entry name" value="ZINC FINGER MYND DOMAIN CONTAINING PROTEIN 10"/>
    <property type="match status" value="1"/>
</dbReference>
<proteinExistence type="predicted"/>
<evidence type="ECO:0000313" key="7">
    <source>
        <dbReference type="Proteomes" id="UP001212841"/>
    </source>
</evidence>
<name>A0AAD5SHL2_9FUNG</name>
<evidence type="ECO:0000256" key="1">
    <source>
        <dbReference type="ARBA" id="ARBA00022723"/>
    </source>
</evidence>
<dbReference type="SUPFAM" id="SSF144232">
    <property type="entry name" value="HIT/MYND zinc finger-like"/>
    <property type="match status" value="1"/>
</dbReference>
<evidence type="ECO:0000259" key="5">
    <source>
        <dbReference type="PROSITE" id="PS50865"/>
    </source>
</evidence>
<dbReference type="GO" id="GO:0005737">
    <property type="term" value="C:cytoplasm"/>
    <property type="evidence" value="ECO:0007669"/>
    <property type="project" value="TreeGrafter"/>
</dbReference>
<dbReference type="Pfam" id="PF01753">
    <property type="entry name" value="zf-MYND"/>
    <property type="match status" value="1"/>
</dbReference>
<organism evidence="6 7">
    <name type="scientific">Rhizophlyctis rosea</name>
    <dbReference type="NCBI Taxonomy" id="64517"/>
    <lineage>
        <taxon>Eukaryota</taxon>
        <taxon>Fungi</taxon>
        <taxon>Fungi incertae sedis</taxon>
        <taxon>Chytridiomycota</taxon>
        <taxon>Chytridiomycota incertae sedis</taxon>
        <taxon>Chytridiomycetes</taxon>
        <taxon>Rhizophlyctidales</taxon>
        <taxon>Rhizophlyctidaceae</taxon>
        <taxon>Rhizophlyctis</taxon>
    </lineage>
</organism>
<dbReference type="Proteomes" id="UP001212841">
    <property type="component" value="Unassembled WGS sequence"/>
</dbReference>
<dbReference type="Gene3D" id="6.10.140.2220">
    <property type="match status" value="1"/>
</dbReference>
<sequence length="407" mass="47184">MKHHEVLEKLNIQAHANTQQQSEEYVTEALITFDKVRTLIYDLLVTEAWKNKIFPVVHAAGATKKNSLKVYFMLYHEATIVNLFEIVLFNKDACVACGDAVLDLIDYCSRKLTLLNAWCVIWRQRITNLQAYLLNLDEGQHLSQNKAELDFSIAINTLSLFRYLTDYITDLSLSAMTRILNNNDMICSAVYLIERAPWLKRTSTKEFARFDDGAWKEIPRDELPRLGKVWLVLYNLLIEPECREKYEYTAQRQSVILRLQPYLNETLVDQLPILKDLERHLVELSLMKPPENVDVMKRGLLVEQIPEMYNEITNGVNWKQLAEDHKRTLLGGTDQSIRDTAKSLAAMYDLDEFDSMLEDPKCAKCGHVAMQRCSRCKNEWYCGRVCQVKAWKSHKPACDLLTRPADQ</sequence>
<evidence type="ECO:0000256" key="2">
    <source>
        <dbReference type="ARBA" id="ARBA00022771"/>
    </source>
</evidence>
<keyword evidence="2 4" id="KW-0863">Zinc-finger</keyword>